<protein>
    <submittedName>
        <fullName evidence="1">Uncharacterized protein</fullName>
    </submittedName>
</protein>
<proteinExistence type="predicted"/>
<organism evidence="1 2">
    <name type="scientific">Brucella suis (strain ATCC 23445 / NCTC 10510)</name>
    <dbReference type="NCBI Taxonomy" id="470137"/>
    <lineage>
        <taxon>Bacteria</taxon>
        <taxon>Pseudomonadati</taxon>
        <taxon>Pseudomonadota</taxon>
        <taxon>Alphaproteobacteria</taxon>
        <taxon>Hyphomicrobiales</taxon>
        <taxon>Brucellaceae</taxon>
        <taxon>Brucella/Ochrobactrum group</taxon>
        <taxon>Brucella</taxon>
    </lineage>
</organism>
<sequence length="40" mass="4690">MFCRHFQRIEAEAEISPVDCFSRIGVSHFWLENAPAPIWV</sequence>
<dbReference type="Proteomes" id="UP000008545">
    <property type="component" value="Chromosome I"/>
</dbReference>
<dbReference type="AlphaFoldDB" id="B0CH61"/>
<evidence type="ECO:0000313" key="2">
    <source>
        <dbReference type="Proteomes" id="UP000008545"/>
    </source>
</evidence>
<dbReference type="KEGG" id="bmt:BSUIS_A1314"/>
<name>B0CH61_BRUSI</name>
<dbReference type="HOGENOM" id="CLU_3286028_0_0_5"/>
<accession>B0CH61</accession>
<evidence type="ECO:0000313" key="1">
    <source>
        <dbReference type="EMBL" id="ABY38362.1"/>
    </source>
</evidence>
<dbReference type="EMBL" id="CP000911">
    <property type="protein sequence ID" value="ABY38362.1"/>
    <property type="molecule type" value="Genomic_DNA"/>
</dbReference>
<reference evidence="1 2" key="1">
    <citation type="submission" date="2007-12" db="EMBL/GenBank/DDBJ databases">
        <title>Brucella suis ATCC 23445 whole genome shotgun sequencing project.</title>
        <authorList>
            <person name="Setubal J.C."/>
            <person name="Bowns C."/>
            <person name="Boyle S."/>
            <person name="Crasta O.R."/>
            <person name="Czar M.J."/>
            <person name="Dharmanolla C."/>
            <person name="Gillespie J.J."/>
            <person name="Kenyon R.W."/>
            <person name="Lu J."/>
            <person name="Mane S."/>
            <person name="Mohapatra S."/>
            <person name="Nagrani S."/>
            <person name="Purkayastha A."/>
            <person name="Rajasimha H.K."/>
            <person name="Shallom J.M."/>
            <person name="Shallom S."/>
            <person name="Shukla M."/>
            <person name="Snyder E.E."/>
            <person name="Sobral B.W."/>
            <person name="Wattam A.R."/>
            <person name="Will R."/>
            <person name="Williams K."/>
            <person name="Yoo H."/>
            <person name="Bruce D."/>
            <person name="Detter C."/>
            <person name="Munk C."/>
            <person name="Brettin T.S."/>
        </authorList>
    </citation>
    <scope>NUCLEOTIDE SEQUENCE [LARGE SCALE GENOMIC DNA]</scope>
    <source>
        <strain evidence="2">ATCC 23445 / NCTC 10510</strain>
    </source>
</reference>
<gene>
    <name evidence="1" type="ordered locus">BSUIS_A1314</name>
</gene>